<dbReference type="Proteomes" id="UP000294919">
    <property type="component" value="Unassembled WGS sequence"/>
</dbReference>
<evidence type="ECO:0000313" key="3">
    <source>
        <dbReference type="Proteomes" id="UP000294919"/>
    </source>
</evidence>
<sequence length="679" mass="79501">MNYEMKKMYIHQKGILFVGLFIVLSMILLFVRDKPVNLSFEESRSQYDVYLEKVEGRLTEQTEQFLLDESHKINQAKINLDKVYDSYYDGNITEDDFLQERNHLEEVLYNQDGFERIFEQYLYVRENPEQRYFLYTNGWDGLLSNDNLDFLIVLLILVLVTPVFCHEYQCAMNSLGLTMEKGGRHQAICKILLVLVSVAVLVLFSFGFRYLFFSLKYGLKNGAYPLQSLSYYSTTTKNVSLMETFIYTSMIKLLGYISFSALILFLSVWIKRYTLTLFASTAVILLPFFGMGTSSAKYIFTGPLGLMLANGFFRGNLYEIDQLTDREYLVFQEIPVRTIFILIFIVLCVMLLMLFILLCLRSNVWHKAKKTNANKRIAISIMLCIVLFGMTGCSHKVQLGYDIYNYHSNRTFQNSKYRFYVDSSNLDNERLVFEDIERGVVEDLVRTPLKSSVQIERTVYGNGDYVYYIKYNLNKSGPNIYPDRISVIEVDTGTFKEKIIYEKPIDRTKQYFMGSVTLNNEDYFSLDNTNGFFLDQNSIYFIGDGVQQVNRRSGQIQTINIPTNGNIAYDGQRIFFIGDRYQLSYYDTHTKEFSTVPEIIATKFFLDDNKVFFLNPLDGEKLYVLNLVDNTRRKILDKTVLDFYCDSEYIYYQDMDNLQEYRIDYNVPACQDMKINFLR</sequence>
<organism evidence="2 3">
    <name type="scientific">Marinisporobacter balticus</name>
    <dbReference type="NCBI Taxonomy" id="2018667"/>
    <lineage>
        <taxon>Bacteria</taxon>
        <taxon>Bacillati</taxon>
        <taxon>Bacillota</taxon>
        <taxon>Clostridia</taxon>
        <taxon>Peptostreptococcales</taxon>
        <taxon>Thermotaleaceae</taxon>
        <taxon>Marinisporobacter</taxon>
    </lineage>
</organism>
<feature type="transmembrane region" description="Helical" evidence="1">
    <location>
        <begin position="245"/>
        <end position="270"/>
    </location>
</feature>
<dbReference type="SUPFAM" id="SSF50969">
    <property type="entry name" value="YVTN repeat-like/Quinoprotein amine dehydrogenase"/>
    <property type="match status" value="1"/>
</dbReference>
<evidence type="ECO:0000313" key="2">
    <source>
        <dbReference type="EMBL" id="TCO72166.1"/>
    </source>
</evidence>
<keyword evidence="1" id="KW-0812">Transmembrane</keyword>
<evidence type="ECO:0008006" key="4">
    <source>
        <dbReference type="Google" id="ProtNLM"/>
    </source>
</evidence>
<keyword evidence="1" id="KW-1133">Transmembrane helix</keyword>
<dbReference type="EMBL" id="SLWV01000019">
    <property type="protein sequence ID" value="TCO72166.1"/>
    <property type="molecule type" value="Genomic_DNA"/>
</dbReference>
<feature type="transmembrane region" description="Helical" evidence="1">
    <location>
        <begin position="373"/>
        <end position="390"/>
    </location>
</feature>
<gene>
    <name evidence="2" type="ORF">EV214_11929</name>
</gene>
<dbReference type="OrthoDB" id="9760357at2"/>
<evidence type="ECO:0000256" key="1">
    <source>
        <dbReference type="SAM" id="Phobius"/>
    </source>
</evidence>
<name>A0A4R2KN05_9FIRM</name>
<feature type="transmembrane region" description="Helical" evidence="1">
    <location>
        <begin position="339"/>
        <end position="361"/>
    </location>
</feature>
<dbReference type="InterPro" id="IPR011044">
    <property type="entry name" value="Quino_amine_DH_bsu"/>
</dbReference>
<keyword evidence="3" id="KW-1185">Reference proteome</keyword>
<feature type="transmembrane region" description="Helical" evidence="1">
    <location>
        <begin position="14"/>
        <end position="31"/>
    </location>
</feature>
<feature type="transmembrane region" description="Helical" evidence="1">
    <location>
        <begin position="150"/>
        <end position="170"/>
    </location>
</feature>
<dbReference type="RefSeq" id="WP_132246312.1">
    <property type="nucleotide sequence ID" value="NZ_SLWV01000019.1"/>
</dbReference>
<accession>A0A4R2KN05</accession>
<reference evidence="2 3" key="1">
    <citation type="submission" date="2019-03" db="EMBL/GenBank/DDBJ databases">
        <title>Genomic Encyclopedia of Type Strains, Phase IV (KMG-IV): sequencing the most valuable type-strain genomes for metagenomic binning, comparative biology and taxonomic classification.</title>
        <authorList>
            <person name="Goeker M."/>
        </authorList>
    </citation>
    <scope>NUCLEOTIDE SEQUENCE [LARGE SCALE GENOMIC DNA]</scope>
    <source>
        <strain evidence="2 3">DSM 102940</strain>
    </source>
</reference>
<protein>
    <recommendedName>
        <fullName evidence="4">DUF5050 domain-containing protein</fullName>
    </recommendedName>
</protein>
<dbReference type="AlphaFoldDB" id="A0A4R2KN05"/>
<keyword evidence="1" id="KW-0472">Membrane</keyword>
<comment type="caution">
    <text evidence="2">The sequence shown here is derived from an EMBL/GenBank/DDBJ whole genome shotgun (WGS) entry which is preliminary data.</text>
</comment>
<feature type="transmembrane region" description="Helical" evidence="1">
    <location>
        <begin position="277"/>
        <end position="300"/>
    </location>
</feature>
<feature type="transmembrane region" description="Helical" evidence="1">
    <location>
        <begin position="191"/>
        <end position="212"/>
    </location>
</feature>
<proteinExistence type="predicted"/>